<evidence type="ECO:0000313" key="3">
    <source>
        <dbReference type="Proteomes" id="UP000018159"/>
    </source>
</evidence>
<dbReference type="EMBL" id="CBTY010000006">
    <property type="protein sequence ID" value="CDI05287.1"/>
    <property type="molecule type" value="Genomic_DNA"/>
</dbReference>
<dbReference type="AlphaFoldDB" id="V6ARK9"/>
<sequence length="179" mass="20357">MNSQILDRVVASGICGIKKAELKKIYGKECEDSLETLAKDDKIVVDSKGIAHYVWSKENYISHLSEHDPKFKIISRLVKNLENTINQMKVEESAKQEQRPVDFKMHFDHAIVELSSSLGWVPFVGIREKICKMLGISQESFYSLALELIESNHGKYEISTGGQEGIHVRGLLHGYIRRL</sequence>
<dbReference type="OrthoDB" id="10005at2157"/>
<organism evidence="2 3">
    <name type="scientific">Candidatus Nitrosotenuis uzonensis</name>
    <dbReference type="NCBI Taxonomy" id="1407055"/>
    <lineage>
        <taxon>Archaea</taxon>
        <taxon>Nitrososphaerota</taxon>
        <taxon>Candidatus Nitrosotenuis</taxon>
    </lineage>
</organism>
<accession>V6ARK9</accession>
<comment type="caution">
    <text evidence="2">The sequence shown here is derived from an EMBL/GenBank/DDBJ whole genome shotgun (WGS) entry which is preliminary data.</text>
</comment>
<evidence type="ECO:0000313" key="2">
    <source>
        <dbReference type="EMBL" id="CDI05287.1"/>
    </source>
</evidence>
<gene>
    <name evidence="2" type="ORF">NITUZ_140362</name>
</gene>
<reference evidence="2 3" key="1">
    <citation type="journal article" date="2013" name="PLoS ONE">
        <title>Enrichment and Genome Sequence of the Group I.1a Ammonia-Oxidizing Archaeon ?Ca. Nitrosotenuis uzonensis? Representing a Clade Globally.</title>
        <authorList>
            <person name="Lebedeva E.V."/>
            <person name="Hatzenpichler R."/>
            <person name="Pelletier E."/>
            <person name="Schuster N."/>
            <person name="Hauzmayer S."/>
            <person name="Bulaev A."/>
            <person name="Grigor'eva N.V."/>
            <person name="Galushko A."/>
            <person name="Schmid M."/>
            <person name="Palatinszky M."/>
            <person name="Le Paslier D."/>
            <person name="Daims H."/>
            <person name="Wagner M."/>
        </authorList>
    </citation>
    <scope>NUCLEOTIDE SEQUENCE [LARGE SCALE GENOMIC DNA]</scope>
    <source>
        <strain evidence="2 3">N4</strain>
    </source>
</reference>
<name>V6ARK9_9ARCH</name>
<keyword evidence="3" id="KW-1185">Reference proteome</keyword>
<dbReference type="STRING" id="1407055.NITUZ_140362"/>
<dbReference type="RefSeq" id="WP_048194816.1">
    <property type="nucleotide sequence ID" value="NZ_CBTY010000006.1"/>
</dbReference>
<protein>
    <submittedName>
        <fullName evidence="2">Uncharacterized protein</fullName>
    </submittedName>
</protein>
<dbReference type="Proteomes" id="UP000018159">
    <property type="component" value="Unassembled WGS sequence"/>
</dbReference>
<evidence type="ECO:0000256" key="1">
    <source>
        <dbReference type="SAM" id="Coils"/>
    </source>
</evidence>
<proteinExistence type="predicted"/>
<keyword evidence="1" id="KW-0175">Coiled coil</keyword>
<feature type="coiled-coil region" evidence="1">
    <location>
        <begin position="71"/>
        <end position="98"/>
    </location>
</feature>